<name>A0ABY6HNF9_9ARCH</name>
<evidence type="ECO:0000259" key="2">
    <source>
        <dbReference type="Pfam" id="PF00440"/>
    </source>
</evidence>
<reference evidence="3" key="1">
    <citation type="submission" date="2022-09" db="EMBL/GenBank/DDBJ databases">
        <title>Actin cytoskeleton and complex cell architecture in an #Asgard archaeon.</title>
        <authorList>
            <person name="Ponce Toledo R.I."/>
            <person name="Schleper C."/>
            <person name="Rodrigues Oliveira T."/>
            <person name="Wollweber F."/>
            <person name="Xu J."/>
            <person name="Rittmann S."/>
            <person name="Klingl A."/>
            <person name="Pilhofer M."/>
        </authorList>
    </citation>
    <scope>NUCLEOTIDE SEQUENCE</scope>
    <source>
        <strain evidence="3">B-35</strain>
    </source>
</reference>
<keyword evidence="1" id="KW-0238">DNA-binding</keyword>
<feature type="domain" description="HTH tetR-type" evidence="2">
    <location>
        <begin position="19"/>
        <end position="57"/>
    </location>
</feature>
<dbReference type="PANTHER" id="PTHR43479">
    <property type="entry name" value="ACREF/ENVCD OPERON REPRESSOR-RELATED"/>
    <property type="match status" value="1"/>
</dbReference>
<gene>
    <name evidence="3" type="ORF">NEF87_000389</name>
</gene>
<proteinExistence type="predicted"/>
<dbReference type="Proteomes" id="UP001208689">
    <property type="component" value="Chromosome"/>
</dbReference>
<keyword evidence="4" id="KW-1185">Reference proteome</keyword>
<organism evidence="3 4">
    <name type="scientific">Candidatus Lokiarchaeum ossiferum</name>
    <dbReference type="NCBI Taxonomy" id="2951803"/>
    <lineage>
        <taxon>Archaea</taxon>
        <taxon>Promethearchaeati</taxon>
        <taxon>Promethearchaeota</taxon>
        <taxon>Promethearchaeia</taxon>
        <taxon>Promethearchaeales</taxon>
        <taxon>Promethearchaeaceae</taxon>
        <taxon>Candidatus Lokiarchaeum</taxon>
    </lineage>
</organism>
<dbReference type="Gene3D" id="1.10.357.10">
    <property type="entry name" value="Tetracycline Repressor, domain 2"/>
    <property type="match status" value="1"/>
</dbReference>
<dbReference type="InterPro" id="IPR050624">
    <property type="entry name" value="HTH-type_Tx_Regulator"/>
</dbReference>
<sequence>MNMSEEKSKKEIIAETFLKFFLQHGMVQTIINDVAKELHMSKKTIYKYFRGGKEECLYFIFSNIATESLKHLENDLNDIPDPKEKLIYSLKHIFGLAVPYVLGNAAEKEEDFLLENQIVGESFRDVFQNKLKMIIHEGIEKKEFHVKDVELSFHFIYGIITESMVVVHQNPKRNIVNEVTEAILKILK</sequence>
<evidence type="ECO:0000313" key="4">
    <source>
        <dbReference type="Proteomes" id="UP001208689"/>
    </source>
</evidence>
<evidence type="ECO:0000313" key="3">
    <source>
        <dbReference type="EMBL" id="UYP44104.1"/>
    </source>
</evidence>
<dbReference type="EMBL" id="CP104013">
    <property type="protein sequence ID" value="UYP44104.1"/>
    <property type="molecule type" value="Genomic_DNA"/>
</dbReference>
<dbReference type="SUPFAM" id="SSF46689">
    <property type="entry name" value="Homeodomain-like"/>
    <property type="match status" value="1"/>
</dbReference>
<dbReference type="PANTHER" id="PTHR43479:SF11">
    <property type="entry name" value="ACREF_ENVCD OPERON REPRESSOR-RELATED"/>
    <property type="match status" value="1"/>
</dbReference>
<dbReference type="Pfam" id="PF00440">
    <property type="entry name" value="TetR_N"/>
    <property type="match status" value="1"/>
</dbReference>
<dbReference type="InterPro" id="IPR009057">
    <property type="entry name" value="Homeodomain-like_sf"/>
</dbReference>
<accession>A0ABY6HNF9</accession>
<evidence type="ECO:0000256" key="1">
    <source>
        <dbReference type="ARBA" id="ARBA00023125"/>
    </source>
</evidence>
<protein>
    <recommendedName>
        <fullName evidence="2">HTH tetR-type domain-containing protein</fullName>
    </recommendedName>
</protein>
<dbReference type="InterPro" id="IPR001647">
    <property type="entry name" value="HTH_TetR"/>
</dbReference>